<dbReference type="PANTHER" id="PTHR10037:SF62">
    <property type="entry name" value="SODIUM CHANNEL PROTEIN 60E"/>
    <property type="match status" value="1"/>
</dbReference>
<feature type="compositionally biased region" description="Polar residues" evidence="11">
    <location>
        <begin position="242"/>
        <end position="305"/>
    </location>
</feature>
<feature type="compositionally biased region" description="Basic and acidic residues" evidence="11">
    <location>
        <begin position="2202"/>
        <end position="2213"/>
    </location>
</feature>
<evidence type="ECO:0000259" key="13">
    <source>
        <dbReference type="Pfam" id="PF00520"/>
    </source>
</evidence>
<feature type="transmembrane region" description="Helical" evidence="12">
    <location>
        <begin position="688"/>
        <end position="707"/>
    </location>
</feature>
<feature type="compositionally biased region" description="Low complexity" evidence="11">
    <location>
        <begin position="392"/>
        <end position="401"/>
    </location>
</feature>
<dbReference type="GO" id="GO:0005891">
    <property type="term" value="C:voltage-gated calcium channel complex"/>
    <property type="evidence" value="ECO:0007669"/>
    <property type="project" value="InterPro"/>
</dbReference>
<keyword evidence="9 10" id="KW-0106">Calcium</keyword>
<keyword evidence="6" id="KW-0406">Ion transport</keyword>
<evidence type="ECO:0000256" key="12">
    <source>
        <dbReference type="SAM" id="Phobius"/>
    </source>
</evidence>
<comment type="subcellular location">
    <subcellularLocation>
        <location evidence="1 10">Membrane</location>
        <topology evidence="1 10">Multi-pass membrane protein</topology>
    </subcellularLocation>
</comment>
<evidence type="ECO:0000313" key="16">
    <source>
        <dbReference type="Proteomes" id="UP000324585"/>
    </source>
</evidence>
<feature type="compositionally biased region" description="Basic and acidic residues" evidence="11">
    <location>
        <begin position="212"/>
        <end position="221"/>
    </location>
</feature>
<feature type="transmembrane region" description="Helical" evidence="12">
    <location>
        <begin position="589"/>
        <end position="607"/>
    </location>
</feature>
<dbReference type="PRINTS" id="PR00167">
    <property type="entry name" value="CACHANNEL"/>
</dbReference>
<feature type="transmembrane region" description="Helical" evidence="12">
    <location>
        <begin position="1833"/>
        <end position="1853"/>
    </location>
</feature>
<evidence type="ECO:0000313" key="15">
    <source>
        <dbReference type="EMBL" id="KAA8495059.1"/>
    </source>
</evidence>
<feature type="transmembrane region" description="Helical" evidence="12">
    <location>
        <begin position="956"/>
        <end position="979"/>
    </location>
</feature>
<comment type="caution">
    <text evidence="15">The sequence shown here is derived from an EMBL/GenBank/DDBJ whole genome shotgun (WGS) entry which is preliminary data.</text>
</comment>
<dbReference type="FunFam" id="1.20.120.350:FF:000095">
    <property type="entry name" value="Voltage-gated Ca2+ channel, alpha subunit"/>
    <property type="match status" value="1"/>
</dbReference>
<evidence type="ECO:0000256" key="8">
    <source>
        <dbReference type="ARBA" id="ARBA00023303"/>
    </source>
</evidence>
<feature type="compositionally biased region" description="Basic and acidic residues" evidence="11">
    <location>
        <begin position="329"/>
        <end position="349"/>
    </location>
</feature>
<keyword evidence="5 12" id="KW-1133">Transmembrane helix</keyword>
<evidence type="ECO:0000256" key="4">
    <source>
        <dbReference type="ARBA" id="ARBA00022737"/>
    </source>
</evidence>
<evidence type="ECO:0000256" key="3">
    <source>
        <dbReference type="ARBA" id="ARBA00022692"/>
    </source>
</evidence>
<feature type="compositionally biased region" description="Low complexity" evidence="11">
    <location>
        <begin position="2222"/>
        <end position="2235"/>
    </location>
</feature>
<feature type="transmembrane region" description="Helical" evidence="12">
    <location>
        <begin position="1893"/>
        <end position="1915"/>
    </location>
</feature>
<dbReference type="InterPro" id="IPR005821">
    <property type="entry name" value="Ion_trans_dom"/>
</dbReference>
<keyword evidence="10" id="KW-0109">Calcium transport</keyword>
<dbReference type="Proteomes" id="UP000324585">
    <property type="component" value="Unassembled WGS sequence"/>
</dbReference>
<dbReference type="Gene3D" id="1.10.238.10">
    <property type="entry name" value="EF-hand"/>
    <property type="match status" value="1"/>
</dbReference>
<dbReference type="GO" id="GO:0005245">
    <property type="term" value="F:voltage-gated calcium channel activity"/>
    <property type="evidence" value="ECO:0007669"/>
    <property type="project" value="InterPro"/>
</dbReference>
<evidence type="ECO:0000256" key="2">
    <source>
        <dbReference type="ARBA" id="ARBA00022448"/>
    </source>
</evidence>
<feature type="transmembrane region" description="Helical" evidence="12">
    <location>
        <begin position="1516"/>
        <end position="1537"/>
    </location>
</feature>
<name>A0A5J4YU76_PORPP</name>
<keyword evidence="10" id="KW-0107">Calcium channel</keyword>
<feature type="transmembrane region" description="Helical" evidence="12">
    <location>
        <begin position="1745"/>
        <end position="1767"/>
    </location>
</feature>
<feature type="transmembrane region" description="Helical" evidence="12">
    <location>
        <begin position="917"/>
        <end position="944"/>
    </location>
</feature>
<feature type="transmembrane region" description="Helical" evidence="12">
    <location>
        <begin position="2044"/>
        <end position="2068"/>
    </location>
</feature>
<dbReference type="PANTHER" id="PTHR10037">
    <property type="entry name" value="VOLTAGE-GATED CATION CHANNEL CALCIUM AND SODIUM"/>
    <property type="match status" value="1"/>
</dbReference>
<sequence>MNGATGDMRRRAGEGDERADASDAQSRPPALASDAAAVRREHGAGDGEARSVRPDSQRVHSRPRPPPLPGAEECAGKEHGGRSASERTDAATDARTPSRGIIRDNARFSASPSVDKDRTDARAKSVRDNSAFISPRSHADARTPRACVLTAPRHDSGALDSPRRQVIFQADLRSTSSPRCDSGAVDSPRRHIHLQIELLAKMTTLDSLHAAESPREAKSSHLEPLASQPAARQRRAVDSPRRQVSFSPELSSASAPGSAGVTANAQHRSKSSRAVESANISPSRDNRALNSPSRQASMRAEQSASPVVHRGSGISEDQSLIRKASASSEKNHNVELSSPRRREQLDMTRFRPVGQLHSPLPVESRKESSAEGIPRALSPLSTLRISAREQDSSASTTASSSPFETGSNSSGDDLAGTVSFKSAVTRCITSENECHDAKSQEFFSFPERPFPEVAVLSTDEEKGRRTLQDSGGPSPGRLPSQPGGREMSSSTSVSTLDVEFVAQEDFDPGGHGDDSEALEMRNWFTWESSLFIFAPHNRLRKFLMKVTRHWAFEPFIFLNILVNCVFLALEDPTGVYKAQDWLRKADYYFTGLFTLEVVIKVIAYGFILNPRSRACWKMYGRAYLRDPWNWIDFVVVVMAYPGLFEQDAQLNAFRALRALRPLRTIKIIPTLRYTVQGLISAIPLLLDVLLQAFFVLYLFAVLGLMLFEGVLRKHCTDGTSLYVDFENPDGIICGHAECPIDVFTCETLMCATMTANGAMTFPNPNFGYTNFDNILYGLLTDFQCITLAGWAEVMYLFMDATTTWAALYFVVLVFVGAFLVTNLAIAVLTETYTSAANEEDQNSVLQSMRTGLISLHRSVLVSNSVLRRPFPRRGQSDETGSLHEDRMKLSLMWTKVVDAYRRFVKAFSVLNASRNWLLFYIVETTWFEALIMLVVVANTAILAAQYAFMPQSLMDAFGACNLAFTVVFVVEGCIKIYAFGPVRYFIDPANLLDFVIIVVAIVEFVVPADFQGLTVFRALRLLRIFKLVRAFEQMSVLIRLMGASFASILRFSPVLLLFIFIFVIMGMQFFGSQFLSDAGTVCTPSSTEDEGCPRANWSNFGNAFLVVFQVLTGENWNEAMWNAMQYTSPWAALFFVFMFVVLTYVMLNIFLTIVLFDFNVDASTPVETMKGQRGTDGASASRMLSKRVSTMSHRFFTTLKRAVLVEWNRCAMCWTCSPAEQVLRSDSSENEMSDFDGHSDSDLDHRIGGPVAVRGGASSRAPMESSSFGNALNANLMVDDSANDGQGKKVEEEEKQLPQRGLQEPPNEHHPASKFGSLCVSDRDSRTSHASGQEVENKFDHVREASGHVGEDKNARPRKPPVLLSIGGEIDEMDGTVGSRWRENGDENRLSSRLKDAESKGIRTSTEFVPADSYSEDHEEIFQDELLVGSSIDNQGLGRCAFFGPRSCLSRRAGYSLWLFAPTSRVRLFCQTVAESVYFEYFIIVIIIWSCINLAIYSPGLDPDGTTARALKVMDYLFVSVFTLEMIIKIIAMNFVLARVSYLRDPWNILDFVIVITGILDLALSTTDLSFFRALRALRVLRILRLVRRFDGLKLVVQALALSFIPCINVILVALVIWLVFAILGVQLFAGKFYSCQCPESMNPDICSDVTAAVAMGIAFRQGPVSGMTECDPSTITGNTAPEQCLAMGGTWTNFPSNFDNTGIALLTLFEVASLSNWLDIMYAAMDATGENMQPVEDNQFAACIYFVAFIFVGSFFLISILVSVILDAFVSIRSKKDGTALLTPEQREWIESCRMMFQLSVHPIPLAPNSTSCMAPLRIACFRMVTQTWFEITVMSLIVLNSITLGMEFYGANAAWEWFYFISGAVFTWLFVLEMILKLLGLGVRQYFRDRWNLFDFVIVLLSLVTFVLDVIALSISNFNSPFDATVLRVFRVFRLLRVLRLTKRFKNLRLLVETLMLSLPSLVNVGSLMALVFYIYAVIGVQFFGTVQPLDNPPPTGGGINAYANFTTFYWAVLTLLQCATADTWNGIMWDLVSLGGWYKLAVLYFVTFIFLGAYVLINIFIAIMIEAFASVIKRDEFKINETHLERYAEVWSRYDPNAERKILVRRDLKPFLMELEPPLGIGAEVSTRELFAFIDSLNLPDSDGKVEFHGLLKALAFRAYGAGEDLAVLEVSQAGTSMTKLEKAITPRRAKAEPTWYDPTDKDERRDSGGFRRLHSQGRSPSVRSPSVKSPPTLSPTLRSMKSFGSPRDSGVARSPAGLGAIMEQLSGGLTNERRVSRTDTAHAPEQRKAQLFLAAAALQRAARIYLTELEKEQSLPSVSDDDAPQSMEATSAPAGKVQQDVPRSSLPSSSSRAALNLDETEATGPSPQDWITQSRVDLAERDMAILRNVFAADKSAEAAASREEERTGVSPPGVAPSKHTSQPLDIKHFIAQKRKQRK</sequence>
<feature type="transmembrane region" description="Helical" evidence="12">
    <location>
        <begin position="550"/>
        <end position="569"/>
    </location>
</feature>
<dbReference type="Gene3D" id="1.20.120.350">
    <property type="entry name" value="Voltage-gated potassium channels. Chain C"/>
    <property type="match status" value="4"/>
</dbReference>
<feature type="compositionally biased region" description="Low complexity" evidence="11">
    <location>
        <begin position="2346"/>
        <end position="2356"/>
    </location>
</feature>
<feature type="region of interest" description="Disordered" evidence="11">
    <location>
        <begin position="2316"/>
        <end position="2356"/>
    </location>
</feature>
<gene>
    <name evidence="15" type="ORF">FVE85_3300</name>
</gene>
<feature type="compositionally biased region" description="Basic and acidic residues" evidence="11">
    <location>
        <begin position="74"/>
        <end position="92"/>
    </location>
</feature>
<dbReference type="Gene3D" id="1.10.287.70">
    <property type="match status" value="4"/>
</dbReference>
<feature type="transmembrane region" description="Helical" evidence="12">
    <location>
        <begin position="1595"/>
        <end position="1624"/>
    </location>
</feature>
<keyword evidence="3 12" id="KW-0812">Transmembrane</keyword>
<feature type="region of interest" description="Disordered" evidence="11">
    <location>
        <begin position="210"/>
        <end position="414"/>
    </location>
</feature>
<dbReference type="GO" id="GO:0005248">
    <property type="term" value="F:voltage-gated sodium channel activity"/>
    <property type="evidence" value="ECO:0007669"/>
    <property type="project" value="TreeGrafter"/>
</dbReference>
<feature type="binding site" evidence="9">
    <location>
        <position position="1114"/>
    </location>
    <ligand>
        <name>Ca(2+)</name>
        <dbReference type="ChEBI" id="CHEBI:29108"/>
    </ligand>
</feature>
<protein>
    <submittedName>
        <fullName evidence="15">Sodium channel protein type 10 subunit alpha</fullName>
    </submittedName>
</protein>
<evidence type="ECO:0000256" key="9">
    <source>
        <dbReference type="PIRSR" id="PIRSR602077-1"/>
    </source>
</evidence>
<keyword evidence="7 12" id="KW-0472">Membrane</keyword>
<keyword evidence="2" id="KW-0813">Transport</keyword>
<feature type="domain" description="Ion transport" evidence="13">
    <location>
        <begin position="1829"/>
        <end position="2077"/>
    </location>
</feature>
<feature type="region of interest" description="Disordered" evidence="11">
    <location>
        <begin position="455"/>
        <end position="490"/>
    </location>
</feature>
<evidence type="ECO:0000256" key="11">
    <source>
        <dbReference type="SAM" id="MobiDB-lite"/>
    </source>
</evidence>
<dbReference type="Pfam" id="PF00520">
    <property type="entry name" value="Ion_trans"/>
    <property type="match status" value="4"/>
</dbReference>
<feature type="transmembrane region" description="Helical" evidence="12">
    <location>
        <begin position="1037"/>
        <end position="1065"/>
    </location>
</feature>
<feature type="domain" description="Ion transport" evidence="13">
    <location>
        <begin position="550"/>
        <end position="838"/>
    </location>
</feature>
<feature type="compositionally biased region" description="Basic and acidic residues" evidence="11">
    <location>
        <begin position="1380"/>
        <end position="1396"/>
    </location>
</feature>
<evidence type="ECO:0000256" key="6">
    <source>
        <dbReference type="ARBA" id="ARBA00023065"/>
    </source>
</evidence>
<evidence type="ECO:0000259" key="14">
    <source>
        <dbReference type="Pfam" id="PF16905"/>
    </source>
</evidence>
<comment type="similarity">
    <text evidence="10">Belongs to the calcium channel alpha-1 subunit (TC 1.A.1.11) family.</text>
</comment>
<feature type="transmembrane region" description="Helical" evidence="12">
    <location>
        <begin position="1964"/>
        <end position="1987"/>
    </location>
</feature>
<feature type="transmembrane region" description="Helical" evidence="12">
    <location>
        <begin position="991"/>
        <end position="1016"/>
    </location>
</feature>
<feature type="transmembrane region" description="Helical" evidence="12">
    <location>
        <begin position="628"/>
        <end position="644"/>
    </location>
</feature>
<feature type="transmembrane region" description="Helical" evidence="12">
    <location>
        <begin position="1477"/>
        <end position="1496"/>
    </location>
</feature>
<feature type="compositionally biased region" description="Basic and acidic residues" evidence="11">
    <location>
        <begin position="7"/>
        <end position="21"/>
    </location>
</feature>
<keyword evidence="9" id="KW-0479">Metal-binding</keyword>
<organism evidence="15 16">
    <name type="scientific">Porphyridium purpureum</name>
    <name type="common">Red alga</name>
    <name type="synonym">Porphyridium cruentum</name>
    <dbReference type="NCBI Taxonomy" id="35688"/>
    <lineage>
        <taxon>Eukaryota</taxon>
        <taxon>Rhodophyta</taxon>
        <taxon>Bangiophyceae</taxon>
        <taxon>Porphyridiales</taxon>
        <taxon>Porphyridiaceae</taxon>
        <taxon>Porphyridium</taxon>
    </lineage>
</organism>
<feature type="compositionally biased region" description="Basic and acidic residues" evidence="11">
    <location>
        <begin position="2398"/>
        <end position="2411"/>
    </location>
</feature>
<dbReference type="GO" id="GO:0046872">
    <property type="term" value="F:metal ion binding"/>
    <property type="evidence" value="ECO:0007669"/>
    <property type="project" value="UniProtKB-KW"/>
</dbReference>
<evidence type="ECO:0000256" key="5">
    <source>
        <dbReference type="ARBA" id="ARBA00022989"/>
    </source>
</evidence>
<feature type="region of interest" description="Disordered" evidence="11">
    <location>
        <begin position="2188"/>
        <end position="2258"/>
    </location>
</feature>
<keyword evidence="10" id="KW-0851">Voltage-gated channel</keyword>
<feature type="domain" description="Ion transport" evidence="13">
    <location>
        <begin position="1478"/>
        <end position="1777"/>
    </location>
</feature>
<dbReference type="InterPro" id="IPR031649">
    <property type="entry name" value="GPHH_dom"/>
</dbReference>
<dbReference type="SUPFAM" id="SSF81324">
    <property type="entry name" value="Voltage-gated potassium channels"/>
    <property type="match status" value="4"/>
</dbReference>
<dbReference type="OMA" id="DPFYHNQ"/>
<evidence type="ECO:0000256" key="1">
    <source>
        <dbReference type="ARBA" id="ARBA00004141"/>
    </source>
</evidence>
<feature type="domain" description="Voltage-dependent L-type calcium channel IQ-associated" evidence="14">
    <location>
        <begin position="2089"/>
        <end position="2143"/>
    </location>
</feature>
<dbReference type="GO" id="GO:0001518">
    <property type="term" value="C:voltage-gated sodium channel complex"/>
    <property type="evidence" value="ECO:0007669"/>
    <property type="project" value="TreeGrafter"/>
</dbReference>
<keyword evidence="4" id="KW-0677">Repeat</keyword>
<feature type="transmembrane region" description="Helical" evidence="12">
    <location>
        <begin position="1130"/>
        <end position="1156"/>
    </location>
</feature>
<evidence type="ECO:0000256" key="7">
    <source>
        <dbReference type="ARBA" id="ARBA00023136"/>
    </source>
</evidence>
<feature type="transmembrane region" description="Helical" evidence="12">
    <location>
        <begin position="804"/>
        <end position="828"/>
    </location>
</feature>
<feature type="region of interest" description="Disordered" evidence="11">
    <location>
        <begin position="1225"/>
        <end position="1340"/>
    </location>
</feature>
<evidence type="ECO:0000256" key="10">
    <source>
        <dbReference type="RuleBase" id="RU003808"/>
    </source>
</evidence>
<feature type="compositionally biased region" description="Basic and acidic residues" evidence="11">
    <location>
        <begin position="37"/>
        <end position="58"/>
    </location>
</feature>
<keyword evidence="8 15" id="KW-0407">Ion channel</keyword>
<feature type="compositionally biased region" description="Basic and acidic residues" evidence="11">
    <location>
        <begin position="1235"/>
        <end position="1247"/>
    </location>
</feature>
<feature type="compositionally biased region" description="Basic and acidic residues" evidence="11">
    <location>
        <begin position="1286"/>
        <end position="1297"/>
    </location>
</feature>
<feature type="region of interest" description="Disordered" evidence="11">
    <location>
        <begin position="1"/>
        <end position="127"/>
    </location>
</feature>
<feature type="compositionally biased region" description="Polar residues" evidence="11">
    <location>
        <begin position="402"/>
        <end position="411"/>
    </location>
</feature>
<feature type="transmembrane region" description="Helical" evidence="12">
    <location>
        <begin position="1704"/>
        <end position="1725"/>
    </location>
</feature>
<feature type="compositionally biased region" description="Basic and acidic residues" evidence="11">
    <location>
        <begin position="114"/>
        <end position="127"/>
    </location>
</feature>
<dbReference type="InterPro" id="IPR002077">
    <property type="entry name" value="VDCCAlpha1"/>
</dbReference>
<dbReference type="Pfam" id="PF16905">
    <property type="entry name" value="GPHH"/>
    <property type="match status" value="1"/>
</dbReference>
<feature type="region of interest" description="Disordered" evidence="11">
    <location>
        <begin position="2397"/>
        <end position="2442"/>
    </location>
</feature>
<feature type="transmembrane region" description="Helical" evidence="12">
    <location>
        <begin position="1549"/>
        <end position="1575"/>
    </location>
</feature>
<feature type="transmembrane region" description="Helical" evidence="12">
    <location>
        <begin position="1859"/>
        <end position="1881"/>
    </location>
</feature>
<feature type="region of interest" description="Disordered" evidence="11">
    <location>
        <begin position="1374"/>
        <end position="1396"/>
    </location>
</feature>
<dbReference type="OrthoDB" id="193091at2759"/>
<keyword evidence="16" id="KW-1185">Reference proteome</keyword>
<feature type="domain" description="Ion transport" evidence="13">
    <location>
        <begin position="925"/>
        <end position="1159"/>
    </location>
</feature>
<proteinExistence type="inferred from homology"/>
<dbReference type="InterPro" id="IPR027359">
    <property type="entry name" value="Volt_channel_dom_sf"/>
</dbReference>
<dbReference type="InterPro" id="IPR043203">
    <property type="entry name" value="VGCC_Ca_Na"/>
</dbReference>
<dbReference type="EMBL" id="VRMN01000004">
    <property type="protein sequence ID" value="KAA8495059.1"/>
    <property type="molecule type" value="Genomic_DNA"/>
</dbReference>
<feature type="compositionally biased region" description="Polar residues" evidence="11">
    <location>
        <begin position="1264"/>
        <end position="1273"/>
    </location>
</feature>
<reference evidence="16" key="1">
    <citation type="journal article" date="2019" name="Nat. Commun.">
        <title>Expansion of phycobilisome linker gene families in mesophilic red algae.</title>
        <authorList>
            <person name="Lee J."/>
            <person name="Kim D."/>
            <person name="Bhattacharya D."/>
            <person name="Yoon H.S."/>
        </authorList>
    </citation>
    <scope>NUCLEOTIDE SEQUENCE [LARGE SCALE GENOMIC DNA]</scope>
    <source>
        <strain evidence="16">CCMP 1328</strain>
    </source>
</reference>
<accession>A0A5J4YU76</accession>